<dbReference type="EMBL" id="CADCXU010001214">
    <property type="protein sequence ID" value="CAA9993789.1"/>
    <property type="molecule type" value="Genomic_DNA"/>
</dbReference>
<evidence type="ECO:0000256" key="1">
    <source>
        <dbReference type="SAM" id="MobiDB-lite"/>
    </source>
</evidence>
<protein>
    <submittedName>
        <fullName evidence="2">Uncharacterized protein</fullName>
    </submittedName>
</protein>
<name>A0A6H5FWE7_9HEMI</name>
<evidence type="ECO:0000313" key="2">
    <source>
        <dbReference type="EMBL" id="CAA9993789.1"/>
    </source>
</evidence>
<accession>A0A6H5FWE7</accession>
<keyword evidence="3" id="KW-1185">Reference proteome</keyword>
<feature type="non-terminal residue" evidence="2">
    <location>
        <position position="92"/>
    </location>
</feature>
<sequence length="92" mass="9627">MDRSLDVSIGNLVEIAYDDNSNNNNIDDFDGGPAAKKRLVFASADDAGSAQAENPPKCNVLRCTPPNDTPDSTPTPDSMPAPNSISLSSMSS</sequence>
<feature type="compositionally biased region" description="Polar residues" evidence="1">
    <location>
        <begin position="83"/>
        <end position="92"/>
    </location>
</feature>
<feature type="region of interest" description="Disordered" evidence="1">
    <location>
        <begin position="45"/>
        <end position="92"/>
    </location>
</feature>
<dbReference type="Proteomes" id="UP000479000">
    <property type="component" value="Unassembled WGS sequence"/>
</dbReference>
<feature type="compositionally biased region" description="Low complexity" evidence="1">
    <location>
        <begin position="64"/>
        <end position="82"/>
    </location>
</feature>
<dbReference type="AlphaFoldDB" id="A0A6H5FWE7"/>
<organism evidence="2 3">
    <name type="scientific">Nesidiocoris tenuis</name>
    <dbReference type="NCBI Taxonomy" id="355587"/>
    <lineage>
        <taxon>Eukaryota</taxon>
        <taxon>Metazoa</taxon>
        <taxon>Ecdysozoa</taxon>
        <taxon>Arthropoda</taxon>
        <taxon>Hexapoda</taxon>
        <taxon>Insecta</taxon>
        <taxon>Pterygota</taxon>
        <taxon>Neoptera</taxon>
        <taxon>Paraneoptera</taxon>
        <taxon>Hemiptera</taxon>
        <taxon>Heteroptera</taxon>
        <taxon>Panheteroptera</taxon>
        <taxon>Cimicomorpha</taxon>
        <taxon>Miridae</taxon>
        <taxon>Dicyphina</taxon>
        <taxon>Nesidiocoris</taxon>
    </lineage>
</organism>
<gene>
    <name evidence="2" type="ORF">NTEN_LOCUS672</name>
</gene>
<evidence type="ECO:0000313" key="3">
    <source>
        <dbReference type="Proteomes" id="UP000479000"/>
    </source>
</evidence>
<reference evidence="2 3" key="1">
    <citation type="submission" date="2020-02" db="EMBL/GenBank/DDBJ databases">
        <authorList>
            <person name="Ferguson B K."/>
        </authorList>
    </citation>
    <scope>NUCLEOTIDE SEQUENCE [LARGE SCALE GENOMIC DNA]</scope>
</reference>
<proteinExistence type="predicted"/>